<dbReference type="InterPro" id="IPR002725">
    <property type="entry name" value="YgjP-like_metallopeptidase"/>
</dbReference>
<dbReference type="STRING" id="530564.Psta_1136"/>
<sequence>MSEVLQLGDLAIELIQKDIKNVHLSVHPPHGRVRIAVPKNMTRERVRVFAISKLAWIRQQQKKLREQARESRREYSERESHYVWGKRYLLTILEKNEPPKIELLHRKLRMTVRPVTDEVQRAALLEGWYRELIRQRAPDFIERWQKQLGVEHSKFFVRRMKTRWGSCNPVRRTIRLNTDLAKKPIECLEYVIVHELMHLLEPTHNARFVRLMNHHFPSWQQCRNLLNRLPVRHEDWRV</sequence>
<accession>D2R8Z1</accession>
<dbReference type="eggNOG" id="COG1451">
    <property type="taxonomic scope" value="Bacteria"/>
</dbReference>
<proteinExistence type="predicted"/>
<gene>
    <name evidence="2" type="ordered locus">Psta_1136</name>
</gene>
<dbReference type="PANTHER" id="PTHR30399:SF1">
    <property type="entry name" value="UTP PYROPHOSPHATASE"/>
    <property type="match status" value="1"/>
</dbReference>
<evidence type="ECO:0000313" key="2">
    <source>
        <dbReference type="EMBL" id="ADB15818.1"/>
    </source>
</evidence>
<dbReference type="EMBL" id="CP001848">
    <property type="protein sequence ID" value="ADB15818.1"/>
    <property type="molecule type" value="Genomic_DNA"/>
</dbReference>
<dbReference type="OrthoDB" id="9811177at2"/>
<dbReference type="Gene3D" id="3.30.2010.10">
    <property type="entry name" value="Metalloproteases ('zincins'), catalytic domain"/>
    <property type="match status" value="1"/>
</dbReference>
<dbReference type="Pfam" id="PF01863">
    <property type="entry name" value="YgjP-like"/>
    <property type="match status" value="1"/>
</dbReference>
<dbReference type="AlphaFoldDB" id="D2R8Z1"/>
<protein>
    <recommendedName>
        <fullName evidence="1">YgjP-like metallopeptidase domain-containing protein</fullName>
    </recommendedName>
</protein>
<dbReference type="HOGENOM" id="CLU_065947_1_0_0"/>
<dbReference type="Proteomes" id="UP000001887">
    <property type="component" value="Chromosome"/>
</dbReference>
<dbReference type="KEGG" id="psl:Psta_1136"/>
<name>D2R8Z1_PIRSD</name>
<organism evidence="2 3">
    <name type="scientific">Pirellula staleyi (strain ATCC 27377 / DSM 6068 / ICPB 4128)</name>
    <name type="common">Pirella staleyi</name>
    <dbReference type="NCBI Taxonomy" id="530564"/>
    <lineage>
        <taxon>Bacteria</taxon>
        <taxon>Pseudomonadati</taxon>
        <taxon>Planctomycetota</taxon>
        <taxon>Planctomycetia</taxon>
        <taxon>Pirellulales</taxon>
        <taxon>Pirellulaceae</taxon>
        <taxon>Pirellula</taxon>
    </lineage>
</organism>
<reference evidence="2 3" key="1">
    <citation type="journal article" date="2009" name="Stand. Genomic Sci.">
        <title>Complete genome sequence of Pirellula staleyi type strain (ATCC 27377).</title>
        <authorList>
            <person name="Clum A."/>
            <person name="Tindall B.J."/>
            <person name="Sikorski J."/>
            <person name="Ivanova N."/>
            <person name="Mavrommatis K."/>
            <person name="Lucas S."/>
            <person name="Glavina del Rio T."/>
            <person name="Nolan M."/>
            <person name="Chen F."/>
            <person name="Tice H."/>
            <person name="Pitluck S."/>
            <person name="Cheng J.F."/>
            <person name="Chertkov O."/>
            <person name="Brettin T."/>
            <person name="Han C."/>
            <person name="Detter J.C."/>
            <person name="Kuske C."/>
            <person name="Bruce D."/>
            <person name="Goodwin L."/>
            <person name="Ovchinikova G."/>
            <person name="Pati A."/>
            <person name="Mikhailova N."/>
            <person name="Chen A."/>
            <person name="Palaniappan K."/>
            <person name="Land M."/>
            <person name="Hauser L."/>
            <person name="Chang Y.J."/>
            <person name="Jeffries C.D."/>
            <person name="Chain P."/>
            <person name="Rohde M."/>
            <person name="Goker M."/>
            <person name="Bristow J."/>
            <person name="Eisen J.A."/>
            <person name="Markowitz V."/>
            <person name="Hugenholtz P."/>
            <person name="Kyrpides N.C."/>
            <person name="Klenk H.P."/>
            <person name="Lapidus A."/>
        </authorList>
    </citation>
    <scope>NUCLEOTIDE SEQUENCE [LARGE SCALE GENOMIC DNA]</scope>
    <source>
        <strain evidence="3">ATCC 27377 / DSM 6068 / ICPB 4128</strain>
    </source>
</reference>
<dbReference type="PANTHER" id="PTHR30399">
    <property type="entry name" value="UNCHARACTERIZED PROTEIN YGJP"/>
    <property type="match status" value="1"/>
</dbReference>
<evidence type="ECO:0000259" key="1">
    <source>
        <dbReference type="Pfam" id="PF01863"/>
    </source>
</evidence>
<keyword evidence="3" id="KW-1185">Reference proteome</keyword>
<evidence type="ECO:0000313" key="3">
    <source>
        <dbReference type="Proteomes" id="UP000001887"/>
    </source>
</evidence>
<dbReference type="CDD" id="cd07344">
    <property type="entry name" value="M48_yhfN_like"/>
    <property type="match status" value="1"/>
</dbReference>
<dbReference type="InterPro" id="IPR053136">
    <property type="entry name" value="UTP_pyrophosphatase-like"/>
</dbReference>
<feature type="domain" description="YgjP-like metallopeptidase" evidence="1">
    <location>
        <begin position="23"/>
        <end position="228"/>
    </location>
</feature>